<name>A0A644ZNA5_9ZZZZ</name>
<gene>
    <name evidence="1" type="ORF">SDC9_88508</name>
</gene>
<dbReference type="EMBL" id="VSSQ01009512">
    <property type="protein sequence ID" value="MPM41848.1"/>
    <property type="molecule type" value="Genomic_DNA"/>
</dbReference>
<evidence type="ECO:0000313" key="1">
    <source>
        <dbReference type="EMBL" id="MPM41848.1"/>
    </source>
</evidence>
<organism evidence="1">
    <name type="scientific">bioreactor metagenome</name>
    <dbReference type="NCBI Taxonomy" id="1076179"/>
    <lineage>
        <taxon>unclassified sequences</taxon>
        <taxon>metagenomes</taxon>
        <taxon>ecological metagenomes</taxon>
    </lineage>
</organism>
<proteinExistence type="predicted"/>
<protein>
    <submittedName>
        <fullName evidence="1">Uncharacterized protein</fullName>
    </submittedName>
</protein>
<sequence>MDYRAKTWTFLQNFAGNRHGEPLPAALRGVPAGQGGVTKWHGSVTASGPSAGVPTGYSSSKNDFPGSFFEIGTHIALSMTSIFFRDAEFIR</sequence>
<dbReference type="AlphaFoldDB" id="A0A644ZNA5"/>
<accession>A0A644ZNA5</accession>
<reference evidence="1" key="1">
    <citation type="submission" date="2019-08" db="EMBL/GenBank/DDBJ databases">
        <authorList>
            <person name="Kucharzyk K."/>
            <person name="Murdoch R.W."/>
            <person name="Higgins S."/>
            <person name="Loffler F."/>
        </authorList>
    </citation>
    <scope>NUCLEOTIDE SEQUENCE</scope>
</reference>
<comment type="caution">
    <text evidence="1">The sequence shown here is derived from an EMBL/GenBank/DDBJ whole genome shotgun (WGS) entry which is preliminary data.</text>
</comment>